<feature type="binding site" evidence="6">
    <location>
        <position position="60"/>
    </location>
    <ligand>
        <name>Mg(2+)</name>
        <dbReference type="ChEBI" id="CHEBI:18420"/>
        <label>1</label>
    </ligand>
</feature>
<dbReference type="Pfam" id="PF03372">
    <property type="entry name" value="Exo_endo_phos"/>
    <property type="match status" value="1"/>
</dbReference>
<feature type="site" description="Important for catalytic activity" evidence="7">
    <location>
        <position position="280"/>
    </location>
</feature>
<feature type="binding site" evidence="6">
    <location>
        <position position="170"/>
    </location>
    <ligand>
        <name>Mg(2+)</name>
        <dbReference type="ChEBI" id="CHEBI:18420"/>
        <label>1</label>
    </ligand>
</feature>
<dbReference type="InterPro" id="IPR036691">
    <property type="entry name" value="Endo/exonu/phosph_ase_sf"/>
</dbReference>
<evidence type="ECO:0000256" key="8">
    <source>
        <dbReference type="SAM" id="SignalP"/>
    </source>
</evidence>
<name>M1JJR0_ENCCN</name>
<feature type="binding site" evidence="6">
    <location>
        <position position="24"/>
    </location>
    <ligand>
        <name>Mg(2+)</name>
        <dbReference type="ChEBI" id="CHEBI:18420"/>
        <label>1</label>
    </ligand>
</feature>
<comment type="similarity">
    <text evidence="1">Belongs to the DNA repair enzymes AP/ExoA family.</text>
</comment>
<dbReference type="Gene3D" id="3.60.10.10">
    <property type="entry name" value="Endonuclease/exonuclease/phosphatase"/>
    <property type="match status" value="1"/>
</dbReference>
<keyword evidence="8" id="KW-0732">Signal</keyword>
<feature type="active site" description="Proton acceptor" evidence="5">
    <location>
        <position position="306"/>
    </location>
</feature>
<dbReference type="EMBL" id="KC513609">
    <property type="protein sequence ID" value="AGE95699.1"/>
    <property type="molecule type" value="Genomic_DNA"/>
</dbReference>
<feature type="binding site" evidence="6">
    <location>
        <position position="306"/>
    </location>
    <ligand>
        <name>Mg(2+)</name>
        <dbReference type="ChEBI" id="CHEBI:18420"/>
        <label>1</label>
    </ligand>
</feature>
<proteinExistence type="inferred from homology"/>
<keyword evidence="3" id="KW-0378">Hydrolase</keyword>
<evidence type="ECO:0000256" key="5">
    <source>
        <dbReference type="PIRSR" id="PIRSR604808-1"/>
    </source>
</evidence>
<feature type="site" description="Transition state stabilizer" evidence="7">
    <location>
        <position position="170"/>
    </location>
</feature>
<dbReference type="GO" id="GO:0008311">
    <property type="term" value="F:double-stranded DNA 3'-5' DNA exonuclease activity"/>
    <property type="evidence" value="ECO:0007669"/>
    <property type="project" value="TreeGrafter"/>
</dbReference>
<gene>
    <name evidence="10" type="ORF">ECU06_1360</name>
</gene>
<feature type="active site" description="Proton donor/acceptor" evidence="5">
    <location>
        <position position="168"/>
    </location>
</feature>
<reference evidence="10" key="1">
    <citation type="journal article" date="2013" name="Eukaryot. Cell">
        <title>Extremely Reduced Levels of Heterozygosity in the Vertebrate Pathogen Encephalitozoon cuniculi.</title>
        <authorList>
            <person name="Selman M."/>
            <person name="Sak B."/>
            <person name="Kvac M."/>
            <person name="Farinelli L."/>
            <person name="Weiss L.M."/>
            <person name="Corradi N."/>
        </authorList>
    </citation>
    <scope>NUCLEOTIDE SEQUENCE</scope>
</reference>
<evidence type="ECO:0000256" key="7">
    <source>
        <dbReference type="PIRSR" id="PIRSR604808-3"/>
    </source>
</evidence>
<evidence type="ECO:0000256" key="1">
    <source>
        <dbReference type="ARBA" id="ARBA00007092"/>
    </source>
</evidence>
<dbReference type="GO" id="GO:0006284">
    <property type="term" value="P:base-excision repair"/>
    <property type="evidence" value="ECO:0007669"/>
    <property type="project" value="TreeGrafter"/>
</dbReference>
<dbReference type="VEuPathDB" id="MicrosporidiaDB:AEWR_061340"/>
<dbReference type="PANTHER" id="PTHR22748:SF4">
    <property type="entry name" value="DNA-(APURINIC OR APYRIMIDINIC SITE) ENDONUCLEASE 2"/>
    <property type="match status" value="1"/>
</dbReference>
<dbReference type="SMR" id="M1JJR0"/>
<dbReference type="GO" id="GO:0008081">
    <property type="term" value="F:phosphoric diester hydrolase activity"/>
    <property type="evidence" value="ECO:0007669"/>
    <property type="project" value="TreeGrafter"/>
</dbReference>
<feature type="active site" evidence="5">
    <location>
        <position position="131"/>
    </location>
</feature>
<dbReference type="VEuPathDB" id="MicrosporidiaDB:AEWD_061360"/>
<dbReference type="PROSITE" id="PS51257">
    <property type="entry name" value="PROKAR_LIPOPROTEIN"/>
    <property type="match status" value="1"/>
</dbReference>
<dbReference type="VEuPathDB" id="MicrosporidiaDB:M970_061340"/>
<feature type="signal peptide" evidence="8">
    <location>
        <begin position="1"/>
        <end position="22"/>
    </location>
</feature>
<dbReference type="InterPro" id="IPR004808">
    <property type="entry name" value="AP_endonuc_1"/>
</dbReference>
<dbReference type="GO" id="GO:0005634">
    <property type="term" value="C:nucleus"/>
    <property type="evidence" value="ECO:0007669"/>
    <property type="project" value="TreeGrafter"/>
</dbReference>
<keyword evidence="10" id="KW-0540">Nuclease</keyword>
<sequence length="338" mass="39419">MIKSMIFICPLILCSCRMRITSFNVNGIRSFSKYVMKSCRLRFNEYVKNILRADILCVQETRGREGALGEFHSLRDYITFTNTNKTNSSRSGVSTMVSKKLYCRGVLDSPFAEDGRSLLTDHGEFKVLNLYFPFFDESSERDKSEVIGFYDAIGEFIRGHDNIIMCGDFNAVYSIIDHYQFYSELLRIQRKDRPGLEEGAKERRRARKSPTRLELPYEFYAEDALESYLLETEQRKWLRSLIDGGEYIDAYRALCKRPESYTCWNTMLNLRPRNLGTRIDYILIPARFLNRLKDCDIQPEIHGSDHCPVYAEIDFDVVDDGNNILSKRKNNLLDFFGL</sequence>
<evidence type="ECO:0000256" key="6">
    <source>
        <dbReference type="PIRSR" id="PIRSR604808-2"/>
    </source>
</evidence>
<dbReference type="AlphaFoldDB" id="M1JJR0"/>
<dbReference type="VEuPathDB" id="MicrosporidiaDB:ECU06_1360"/>
<evidence type="ECO:0000313" key="10">
    <source>
        <dbReference type="EMBL" id="AGE95699.1"/>
    </source>
</evidence>
<dbReference type="GO" id="GO:0046872">
    <property type="term" value="F:metal ion binding"/>
    <property type="evidence" value="ECO:0007669"/>
    <property type="project" value="UniProtKB-KW"/>
</dbReference>
<dbReference type="SUPFAM" id="SSF56219">
    <property type="entry name" value="DNase I-like"/>
    <property type="match status" value="1"/>
</dbReference>
<feature type="binding site" evidence="6">
    <location>
        <position position="168"/>
    </location>
    <ligand>
        <name>Mg(2+)</name>
        <dbReference type="ChEBI" id="CHEBI:18420"/>
        <label>1</label>
    </ligand>
</feature>
<evidence type="ECO:0000256" key="2">
    <source>
        <dbReference type="ARBA" id="ARBA00022723"/>
    </source>
</evidence>
<dbReference type="PROSITE" id="PS51435">
    <property type="entry name" value="AP_NUCLEASE_F1_4"/>
    <property type="match status" value="1"/>
</dbReference>
<keyword evidence="10" id="KW-0255">Endonuclease</keyword>
<keyword evidence="6" id="KW-0464">Manganese</keyword>
<keyword evidence="10" id="KW-0456">Lyase</keyword>
<feature type="site" description="Interaction with DNA substrate" evidence="7">
    <location>
        <position position="306"/>
    </location>
</feature>
<evidence type="ECO:0000256" key="4">
    <source>
        <dbReference type="ARBA" id="ARBA00022842"/>
    </source>
</evidence>
<dbReference type="VEuPathDB" id="MicrosporidiaDB:AEWQ_061330"/>
<feature type="binding site" evidence="6">
    <location>
        <position position="305"/>
    </location>
    <ligand>
        <name>Mg(2+)</name>
        <dbReference type="ChEBI" id="CHEBI:18420"/>
        <label>1</label>
    </ligand>
</feature>
<comment type="cofactor">
    <cofactor evidence="6">
        <name>Mg(2+)</name>
        <dbReference type="ChEBI" id="CHEBI:18420"/>
    </cofactor>
    <cofactor evidence="6">
        <name>Mn(2+)</name>
        <dbReference type="ChEBI" id="CHEBI:29035"/>
    </cofactor>
    <text evidence="6">Probably binds two magnesium or manganese ions per subunit.</text>
</comment>
<keyword evidence="2 6" id="KW-0479">Metal-binding</keyword>
<evidence type="ECO:0000256" key="3">
    <source>
        <dbReference type="ARBA" id="ARBA00022801"/>
    </source>
</evidence>
<evidence type="ECO:0000259" key="9">
    <source>
        <dbReference type="Pfam" id="PF03372"/>
    </source>
</evidence>
<keyword evidence="4 6" id="KW-0460">Magnesium</keyword>
<dbReference type="PANTHER" id="PTHR22748">
    <property type="entry name" value="AP ENDONUCLEASE"/>
    <property type="match status" value="1"/>
</dbReference>
<dbReference type="InterPro" id="IPR005135">
    <property type="entry name" value="Endo/exonuclease/phosphatase"/>
</dbReference>
<dbReference type="OMA" id="MMNEYGS"/>
<dbReference type="GO" id="GO:0016829">
    <property type="term" value="F:lyase activity"/>
    <property type="evidence" value="ECO:0007669"/>
    <property type="project" value="UniProtKB-KW"/>
</dbReference>
<organism evidence="10">
    <name type="scientific">Encephalitozoon cuniculi</name>
    <name type="common">Microsporidian parasite</name>
    <dbReference type="NCBI Taxonomy" id="6035"/>
    <lineage>
        <taxon>Eukaryota</taxon>
        <taxon>Fungi</taxon>
        <taxon>Fungi incertae sedis</taxon>
        <taxon>Microsporidia</taxon>
        <taxon>Unikaryonidae</taxon>
        <taxon>Encephalitozoon</taxon>
    </lineage>
</organism>
<feature type="chain" id="PRO_5004015148" evidence="8">
    <location>
        <begin position="23"/>
        <end position="338"/>
    </location>
</feature>
<dbReference type="GO" id="GO:0003906">
    <property type="term" value="F:DNA-(apurinic or apyrimidinic site) endonuclease activity"/>
    <property type="evidence" value="ECO:0007669"/>
    <property type="project" value="TreeGrafter"/>
</dbReference>
<feature type="domain" description="Endonuclease/exonuclease/phosphatase" evidence="9">
    <location>
        <begin position="22"/>
        <end position="306"/>
    </location>
</feature>
<protein>
    <submittedName>
        <fullName evidence="10">DNA lyase apurinic apyrimidic endonuclease</fullName>
    </submittedName>
</protein>
<accession>M1JJR0</accession>